<protein>
    <submittedName>
        <fullName evidence="1">Uncharacterized protein</fullName>
    </submittedName>
</protein>
<dbReference type="Proteomes" id="UP000694555">
    <property type="component" value="Unplaced"/>
</dbReference>
<dbReference type="Ensembl" id="ENSBJAT00000001325.1">
    <property type="protein sequence ID" value="ENSBJAP00000001296.1"/>
    <property type="gene ID" value="ENSBJAG00000000972.1"/>
</dbReference>
<evidence type="ECO:0000313" key="1">
    <source>
        <dbReference type="Ensembl" id="ENSBJAP00000001296.1"/>
    </source>
</evidence>
<sequence>SPSNKMVTWNVGTAMPPNDVTSLLHLNTGETNDVDVIAIG</sequence>
<organism evidence="1 2">
    <name type="scientific">Buteo japonicus</name>
    <dbReference type="NCBI Taxonomy" id="224669"/>
    <lineage>
        <taxon>Eukaryota</taxon>
        <taxon>Metazoa</taxon>
        <taxon>Chordata</taxon>
        <taxon>Craniata</taxon>
        <taxon>Vertebrata</taxon>
        <taxon>Euteleostomi</taxon>
        <taxon>Archelosauria</taxon>
        <taxon>Archosauria</taxon>
        <taxon>Dinosauria</taxon>
        <taxon>Saurischia</taxon>
        <taxon>Theropoda</taxon>
        <taxon>Coelurosauria</taxon>
        <taxon>Aves</taxon>
        <taxon>Neognathae</taxon>
        <taxon>Neoaves</taxon>
        <taxon>Telluraves</taxon>
        <taxon>Accipitrimorphae</taxon>
        <taxon>Accipitriformes</taxon>
        <taxon>Accipitridae</taxon>
        <taxon>Accipitrinae</taxon>
        <taxon>Buteo</taxon>
    </lineage>
</organism>
<evidence type="ECO:0000313" key="2">
    <source>
        <dbReference type="Proteomes" id="UP000694555"/>
    </source>
</evidence>
<reference evidence="1" key="1">
    <citation type="submission" date="2025-08" db="UniProtKB">
        <authorList>
            <consortium name="Ensembl"/>
        </authorList>
    </citation>
    <scope>IDENTIFICATION</scope>
</reference>
<dbReference type="AlphaFoldDB" id="A0A8C0AMA2"/>
<proteinExistence type="predicted"/>
<accession>A0A8C0AMA2</accession>
<name>A0A8C0AMA2_9AVES</name>
<reference evidence="1" key="2">
    <citation type="submission" date="2025-09" db="UniProtKB">
        <authorList>
            <consortium name="Ensembl"/>
        </authorList>
    </citation>
    <scope>IDENTIFICATION</scope>
</reference>
<keyword evidence="2" id="KW-1185">Reference proteome</keyword>